<proteinExistence type="predicted"/>
<protein>
    <submittedName>
        <fullName evidence="2">Uncharacterized protein</fullName>
    </submittedName>
</protein>
<evidence type="ECO:0000313" key="2">
    <source>
        <dbReference type="EMBL" id="KZO99456.1"/>
    </source>
</evidence>
<feature type="compositionally biased region" description="Polar residues" evidence="1">
    <location>
        <begin position="178"/>
        <end position="195"/>
    </location>
</feature>
<dbReference type="OrthoDB" id="3410854at2759"/>
<reference evidence="2 3" key="1">
    <citation type="journal article" date="2016" name="Mol. Biol. Evol.">
        <title>Comparative Genomics of Early-Diverging Mushroom-Forming Fungi Provides Insights into the Origins of Lignocellulose Decay Capabilities.</title>
        <authorList>
            <person name="Nagy L.G."/>
            <person name="Riley R."/>
            <person name="Tritt A."/>
            <person name="Adam C."/>
            <person name="Daum C."/>
            <person name="Floudas D."/>
            <person name="Sun H."/>
            <person name="Yadav J.S."/>
            <person name="Pangilinan J."/>
            <person name="Larsson K.H."/>
            <person name="Matsuura K."/>
            <person name="Barry K."/>
            <person name="Labutti K."/>
            <person name="Kuo R."/>
            <person name="Ohm R.A."/>
            <person name="Bhattacharya S.S."/>
            <person name="Shirouzu T."/>
            <person name="Yoshinaga Y."/>
            <person name="Martin F.M."/>
            <person name="Grigoriev I.V."/>
            <person name="Hibbett D.S."/>
        </authorList>
    </citation>
    <scope>NUCLEOTIDE SEQUENCE [LARGE SCALE GENOMIC DNA]</scope>
    <source>
        <strain evidence="2 3">TUFC12733</strain>
    </source>
</reference>
<dbReference type="EMBL" id="KV417272">
    <property type="protein sequence ID" value="KZO99456.1"/>
    <property type="molecule type" value="Genomic_DNA"/>
</dbReference>
<keyword evidence="3" id="KW-1185">Reference proteome</keyword>
<dbReference type="Proteomes" id="UP000076738">
    <property type="component" value="Unassembled WGS sequence"/>
</dbReference>
<sequence>MPLRTCYPVRWHRSSVYSPVPLLYSPIPALGLALDLEPPLTTIHSPSPSPTRRSGLTPLLSTQLSLSSTPLTLPPVLPPPPTPVLPPLPVFRPLDLELAHRPYSLAPPLVPTRENTPSDLESNLDWVYSPSPAHQGLVLDLELLVQEIKNMAQHSGFRPSSPELGEVPAQSVAAPHRTLTTPRRPSALATSTPAQPRTTVGPPRTPVFPDPNSEFARQFNSSSVPRRGVLAQPMTPATGAVPAAMASGKPLKSISAFTASLAKTSAAAPTLYGTNSPAAVAKYGAKEKGTKVIETKSGASLDEMMLFDWSRLHDVNKQGSGPWKYPDYPELTNGAPATDWKSARQRIAQDPRPIEDCAHDGLDFWRWTVHPWATTLGPAAKKSEYFYNYLPKLENVMTWNDRHQGGAVTLHIEARCDGGKSDLEPDVWFWVSRSVRKSPPYMDVIEHMVSVFKNVIVNGKVREFNYYSDYSKDIVANLPTVKWEQLGADLGVDIDQAILAAQQESAEEVMELTQEEWARAAAAGSSSRARARRPVEPDVIIKQEEEEEEMVDPEPQSKNKMRAKSPADILMEGEGQDEVLSTRSDPAMLARELAKNFKPAPRVYTRPAEGSEVTDLPQVMRLYMGEYERVVPADGFHAAYYEIALIWACDHPAEWEEKVRVALGSERWSEGLLKLMFKHRCIADASRPDF</sequence>
<name>A0A167Q6C5_CALVF</name>
<feature type="region of interest" description="Disordered" evidence="1">
    <location>
        <begin position="154"/>
        <end position="224"/>
    </location>
</feature>
<evidence type="ECO:0000256" key="1">
    <source>
        <dbReference type="SAM" id="MobiDB-lite"/>
    </source>
</evidence>
<dbReference type="AlphaFoldDB" id="A0A167Q6C5"/>
<accession>A0A167Q6C5</accession>
<organism evidence="2 3">
    <name type="scientific">Calocera viscosa (strain TUFC12733)</name>
    <dbReference type="NCBI Taxonomy" id="1330018"/>
    <lineage>
        <taxon>Eukaryota</taxon>
        <taxon>Fungi</taxon>
        <taxon>Dikarya</taxon>
        <taxon>Basidiomycota</taxon>
        <taxon>Agaricomycotina</taxon>
        <taxon>Dacrymycetes</taxon>
        <taxon>Dacrymycetales</taxon>
        <taxon>Dacrymycetaceae</taxon>
        <taxon>Calocera</taxon>
    </lineage>
</organism>
<evidence type="ECO:0000313" key="3">
    <source>
        <dbReference type="Proteomes" id="UP000076738"/>
    </source>
</evidence>
<gene>
    <name evidence="2" type="ORF">CALVIDRAFT_561316</name>
</gene>